<protein>
    <submittedName>
        <fullName evidence="1">Uncharacterized protein</fullName>
    </submittedName>
</protein>
<evidence type="ECO:0000313" key="1">
    <source>
        <dbReference type="EMBL" id="KAF2738213.1"/>
    </source>
</evidence>
<dbReference type="Proteomes" id="UP000799444">
    <property type="component" value="Unassembled WGS sequence"/>
</dbReference>
<reference evidence="1" key="1">
    <citation type="journal article" date="2020" name="Stud. Mycol.">
        <title>101 Dothideomycetes genomes: a test case for predicting lifestyles and emergence of pathogens.</title>
        <authorList>
            <person name="Haridas S."/>
            <person name="Albert R."/>
            <person name="Binder M."/>
            <person name="Bloem J."/>
            <person name="Labutti K."/>
            <person name="Salamov A."/>
            <person name="Andreopoulos B."/>
            <person name="Baker S."/>
            <person name="Barry K."/>
            <person name="Bills G."/>
            <person name="Bluhm B."/>
            <person name="Cannon C."/>
            <person name="Castanera R."/>
            <person name="Culley D."/>
            <person name="Daum C."/>
            <person name="Ezra D."/>
            <person name="Gonzalez J."/>
            <person name="Henrissat B."/>
            <person name="Kuo A."/>
            <person name="Liang C."/>
            <person name="Lipzen A."/>
            <person name="Lutzoni F."/>
            <person name="Magnuson J."/>
            <person name="Mondo S."/>
            <person name="Nolan M."/>
            <person name="Ohm R."/>
            <person name="Pangilinan J."/>
            <person name="Park H.-J."/>
            <person name="Ramirez L."/>
            <person name="Alfaro M."/>
            <person name="Sun H."/>
            <person name="Tritt A."/>
            <person name="Yoshinaga Y."/>
            <person name="Zwiers L.-H."/>
            <person name="Turgeon B."/>
            <person name="Goodwin S."/>
            <person name="Spatafora J."/>
            <person name="Crous P."/>
            <person name="Grigoriev I."/>
        </authorList>
    </citation>
    <scope>NUCLEOTIDE SEQUENCE</scope>
    <source>
        <strain evidence="1">CBS 125425</strain>
    </source>
</reference>
<sequence length="199" mass="22617">MLLQPSGERNGALQFAACEGGRSWDWTGLGWTEGAPRLVRSAELRVQVVCTCVYSAGIISSRVGFVLRWKCLGGEGTGWLHLSPHRLPRMHLRSSYLCWHIDDMLLDSFAIVWMPRCLLFSLSLSLSLQHTCTPYCTTDVRPRPVRAWNESEKCAPRDAARLLSAVIWWTTDVICLMWGLAAPSLRREWRAVAKLCRDW</sequence>
<keyword evidence="2" id="KW-1185">Reference proteome</keyword>
<dbReference type="AlphaFoldDB" id="A0A9P4R2I9"/>
<proteinExistence type="predicted"/>
<organism evidence="1 2">
    <name type="scientific">Polyplosphaeria fusca</name>
    <dbReference type="NCBI Taxonomy" id="682080"/>
    <lineage>
        <taxon>Eukaryota</taxon>
        <taxon>Fungi</taxon>
        <taxon>Dikarya</taxon>
        <taxon>Ascomycota</taxon>
        <taxon>Pezizomycotina</taxon>
        <taxon>Dothideomycetes</taxon>
        <taxon>Pleosporomycetidae</taxon>
        <taxon>Pleosporales</taxon>
        <taxon>Tetraplosphaeriaceae</taxon>
        <taxon>Polyplosphaeria</taxon>
    </lineage>
</organism>
<accession>A0A9P4R2I9</accession>
<evidence type="ECO:0000313" key="2">
    <source>
        <dbReference type="Proteomes" id="UP000799444"/>
    </source>
</evidence>
<gene>
    <name evidence="1" type="ORF">EJ04DRAFT_59900</name>
</gene>
<comment type="caution">
    <text evidence="1">The sequence shown here is derived from an EMBL/GenBank/DDBJ whole genome shotgun (WGS) entry which is preliminary data.</text>
</comment>
<name>A0A9P4R2I9_9PLEO</name>
<dbReference type="EMBL" id="ML996110">
    <property type="protein sequence ID" value="KAF2738213.1"/>
    <property type="molecule type" value="Genomic_DNA"/>
</dbReference>